<dbReference type="EMBL" id="BGZK01000771">
    <property type="protein sequence ID" value="GBP59793.1"/>
    <property type="molecule type" value="Genomic_DNA"/>
</dbReference>
<accession>A0A4C1X9F9</accession>
<keyword evidence="3" id="KW-1185">Reference proteome</keyword>
<gene>
    <name evidence="2" type="ORF">EVAR_30062_1</name>
</gene>
<evidence type="ECO:0000256" key="1">
    <source>
        <dbReference type="SAM" id="MobiDB-lite"/>
    </source>
</evidence>
<evidence type="ECO:0000313" key="3">
    <source>
        <dbReference type="Proteomes" id="UP000299102"/>
    </source>
</evidence>
<evidence type="ECO:0000313" key="2">
    <source>
        <dbReference type="EMBL" id="GBP59793.1"/>
    </source>
</evidence>
<reference evidence="2 3" key="1">
    <citation type="journal article" date="2019" name="Commun. Biol.">
        <title>The bagworm genome reveals a unique fibroin gene that provides high tensile strength.</title>
        <authorList>
            <person name="Kono N."/>
            <person name="Nakamura H."/>
            <person name="Ohtoshi R."/>
            <person name="Tomita M."/>
            <person name="Numata K."/>
            <person name="Arakawa K."/>
        </authorList>
    </citation>
    <scope>NUCLEOTIDE SEQUENCE [LARGE SCALE GENOMIC DNA]</scope>
</reference>
<feature type="region of interest" description="Disordered" evidence="1">
    <location>
        <begin position="115"/>
        <end position="139"/>
    </location>
</feature>
<dbReference type="AlphaFoldDB" id="A0A4C1X9F9"/>
<dbReference type="Proteomes" id="UP000299102">
    <property type="component" value="Unassembled WGS sequence"/>
</dbReference>
<sequence length="139" mass="16058">MSHKQIAALRALKTRAPHAKIVSNRKTHWIVVIYIPLEARLKAVPSSVNFSEIGPQINFLEPKKLCEKCQKLRKPIDDFHFLRRRRERVAIQHLPADFGIFLVARSRKIREKHQTTWPHGLGSRYHSEKGVAPVDAPCQ</sequence>
<protein>
    <submittedName>
        <fullName evidence="2">Uncharacterized protein</fullName>
    </submittedName>
</protein>
<name>A0A4C1X9F9_EUMVA</name>
<comment type="caution">
    <text evidence="2">The sequence shown here is derived from an EMBL/GenBank/DDBJ whole genome shotgun (WGS) entry which is preliminary data.</text>
</comment>
<proteinExistence type="predicted"/>
<organism evidence="2 3">
    <name type="scientific">Eumeta variegata</name>
    <name type="common">Bagworm moth</name>
    <name type="synonym">Eumeta japonica</name>
    <dbReference type="NCBI Taxonomy" id="151549"/>
    <lineage>
        <taxon>Eukaryota</taxon>
        <taxon>Metazoa</taxon>
        <taxon>Ecdysozoa</taxon>
        <taxon>Arthropoda</taxon>
        <taxon>Hexapoda</taxon>
        <taxon>Insecta</taxon>
        <taxon>Pterygota</taxon>
        <taxon>Neoptera</taxon>
        <taxon>Endopterygota</taxon>
        <taxon>Lepidoptera</taxon>
        <taxon>Glossata</taxon>
        <taxon>Ditrysia</taxon>
        <taxon>Tineoidea</taxon>
        <taxon>Psychidae</taxon>
        <taxon>Oiketicinae</taxon>
        <taxon>Eumeta</taxon>
    </lineage>
</organism>